<gene>
    <name evidence="1" type="ORF">EVAR_98268_1</name>
</gene>
<keyword evidence="2" id="KW-1185">Reference proteome</keyword>
<organism evidence="1 2">
    <name type="scientific">Eumeta variegata</name>
    <name type="common">Bagworm moth</name>
    <name type="synonym">Eumeta japonica</name>
    <dbReference type="NCBI Taxonomy" id="151549"/>
    <lineage>
        <taxon>Eukaryota</taxon>
        <taxon>Metazoa</taxon>
        <taxon>Ecdysozoa</taxon>
        <taxon>Arthropoda</taxon>
        <taxon>Hexapoda</taxon>
        <taxon>Insecta</taxon>
        <taxon>Pterygota</taxon>
        <taxon>Neoptera</taxon>
        <taxon>Endopterygota</taxon>
        <taxon>Lepidoptera</taxon>
        <taxon>Glossata</taxon>
        <taxon>Ditrysia</taxon>
        <taxon>Tineoidea</taxon>
        <taxon>Psychidae</taxon>
        <taxon>Oiketicinae</taxon>
        <taxon>Eumeta</taxon>
    </lineage>
</organism>
<dbReference type="AlphaFoldDB" id="A0A4C1ZYH7"/>
<evidence type="ECO:0000313" key="2">
    <source>
        <dbReference type="Proteomes" id="UP000299102"/>
    </source>
</evidence>
<accession>A0A4C1ZYH7</accession>
<comment type="caution">
    <text evidence="1">The sequence shown here is derived from an EMBL/GenBank/DDBJ whole genome shotgun (WGS) entry which is preliminary data.</text>
</comment>
<protein>
    <submittedName>
        <fullName evidence="1">Uncharacterized protein</fullName>
    </submittedName>
</protein>
<sequence length="87" mass="9824">MYGAPAYTMYKIGRDESDDKSDDFIASPSAAGRHMRVPTARDMRYGHAWRKSSRHRMSQETVTGRFLPARPEAVSGAGWSKELRSMT</sequence>
<name>A0A4C1ZYH7_EUMVA</name>
<proteinExistence type="predicted"/>
<dbReference type="Proteomes" id="UP000299102">
    <property type="component" value="Unassembled WGS sequence"/>
</dbReference>
<evidence type="ECO:0000313" key="1">
    <source>
        <dbReference type="EMBL" id="GBP93516.1"/>
    </source>
</evidence>
<dbReference type="EMBL" id="BGZK01002387">
    <property type="protein sequence ID" value="GBP93516.1"/>
    <property type="molecule type" value="Genomic_DNA"/>
</dbReference>
<reference evidence="1 2" key="1">
    <citation type="journal article" date="2019" name="Commun. Biol.">
        <title>The bagworm genome reveals a unique fibroin gene that provides high tensile strength.</title>
        <authorList>
            <person name="Kono N."/>
            <person name="Nakamura H."/>
            <person name="Ohtoshi R."/>
            <person name="Tomita M."/>
            <person name="Numata K."/>
            <person name="Arakawa K."/>
        </authorList>
    </citation>
    <scope>NUCLEOTIDE SEQUENCE [LARGE SCALE GENOMIC DNA]</scope>
</reference>